<feature type="binding site" evidence="6 8">
    <location>
        <begin position="61"/>
        <end position="66"/>
    </location>
    <ligand>
        <name>FMN</name>
        <dbReference type="ChEBI" id="CHEBI:58210"/>
    </ligand>
</feature>
<dbReference type="STRING" id="1208918.CDEE_0868"/>
<keyword evidence="4 6" id="KW-0560">Oxidoreductase</keyword>
<evidence type="ECO:0000256" key="5">
    <source>
        <dbReference type="ARBA" id="ARBA00023096"/>
    </source>
</evidence>
<evidence type="ECO:0000256" key="3">
    <source>
        <dbReference type="ARBA" id="ARBA00022643"/>
    </source>
</evidence>
<dbReference type="eggNOG" id="COG0259">
    <property type="taxonomic scope" value="Bacteria"/>
</dbReference>
<name>M1L5C0_9PROT</name>
<dbReference type="GO" id="GO:0010181">
    <property type="term" value="F:FMN binding"/>
    <property type="evidence" value="ECO:0007669"/>
    <property type="project" value="UniProtKB-UniRule"/>
</dbReference>
<dbReference type="InterPro" id="IPR019576">
    <property type="entry name" value="Pyridoxamine_oxidase_dimer_C"/>
</dbReference>
<feature type="domain" description="Pyridoxine 5'-phosphate oxidase dimerisation C-terminal" evidence="10">
    <location>
        <begin position="171"/>
        <end position="212"/>
    </location>
</feature>
<comment type="catalytic activity">
    <reaction evidence="6">
        <text>pyridoxamine 5'-phosphate + O2 + H2O = pyridoxal 5'-phosphate + H2O2 + NH4(+)</text>
        <dbReference type="Rhea" id="RHEA:15817"/>
        <dbReference type="ChEBI" id="CHEBI:15377"/>
        <dbReference type="ChEBI" id="CHEBI:15379"/>
        <dbReference type="ChEBI" id="CHEBI:16240"/>
        <dbReference type="ChEBI" id="CHEBI:28938"/>
        <dbReference type="ChEBI" id="CHEBI:58451"/>
        <dbReference type="ChEBI" id="CHEBI:597326"/>
        <dbReference type="EC" id="1.4.3.5"/>
    </reaction>
</comment>
<evidence type="ECO:0000259" key="9">
    <source>
        <dbReference type="Pfam" id="PF01243"/>
    </source>
</evidence>
<feature type="binding site" evidence="6 7">
    <location>
        <position position="127"/>
    </location>
    <ligand>
        <name>substrate</name>
    </ligand>
</feature>
<dbReference type="Proteomes" id="UP000011686">
    <property type="component" value="Chromosome"/>
</dbReference>
<dbReference type="PANTHER" id="PTHR10851">
    <property type="entry name" value="PYRIDOXINE-5-PHOSPHATE OXIDASE"/>
    <property type="match status" value="1"/>
</dbReference>
<accession>M1L5C0</accession>
<dbReference type="Gene3D" id="2.30.110.10">
    <property type="entry name" value="Electron Transport, Fmn-binding Protein, Chain A"/>
    <property type="match status" value="1"/>
</dbReference>
<dbReference type="PANTHER" id="PTHR10851:SF0">
    <property type="entry name" value="PYRIDOXINE-5'-PHOSPHATE OXIDASE"/>
    <property type="match status" value="1"/>
</dbReference>
<comment type="subunit">
    <text evidence="6">Homodimer.</text>
</comment>
<feature type="binding site" evidence="6 8">
    <location>
        <position position="105"/>
    </location>
    <ligand>
        <name>FMN</name>
        <dbReference type="ChEBI" id="CHEBI:58210"/>
    </ligand>
</feature>
<dbReference type="RefSeq" id="WP_015238325.1">
    <property type="nucleotide sequence ID" value="NC_020283.1"/>
</dbReference>
<evidence type="ECO:0000256" key="2">
    <source>
        <dbReference type="ARBA" id="ARBA00022630"/>
    </source>
</evidence>
<evidence type="ECO:0000256" key="4">
    <source>
        <dbReference type="ARBA" id="ARBA00023002"/>
    </source>
</evidence>
<feature type="binding site" evidence="6 8">
    <location>
        <position position="184"/>
    </location>
    <ligand>
        <name>FMN</name>
        <dbReference type="ChEBI" id="CHEBI:58210"/>
    </ligand>
</feature>
<dbReference type="AlphaFoldDB" id="M1L5C0"/>
<dbReference type="UniPathway" id="UPA01068">
    <property type="reaction ID" value="UER00304"/>
</dbReference>
<feature type="binding site" evidence="6 7">
    <location>
        <position position="131"/>
    </location>
    <ligand>
        <name>substrate</name>
    </ligand>
</feature>
<feature type="binding site" evidence="6 7">
    <location>
        <begin position="190"/>
        <end position="192"/>
    </location>
    <ligand>
        <name>substrate</name>
    </ligand>
</feature>
<organism evidence="11 12">
    <name type="scientific">Candidatus Kinetoplastidibacterium crithidiae TCC036E</name>
    <dbReference type="NCBI Taxonomy" id="1208918"/>
    <lineage>
        <taxon>Bacteria</taxon>
        <taxon>Pseudomonadati</taxon>
        <taxon>Pseudomonadota</taxon>
        <taxon>Betaproteobacteria</taxon>
        <taxon>Candidatus Kinetoplastidibacterium</taxon>
    </lineage>
</organism>
<feature type="domain" description="Pyridoxamine 5'-phosphate oxidase N-terminal" evidence="9">
    <location>
        <begin position="34"/>
        <end position="153"/>
    </location>
</feature>
<comment type="pathway">
    <text evidence="6">Cofactor metabolism; pyridoxal 5'-phosphate salvage; pyridoxal 5'-phosphate from pyridoxine 5'-phosphate: step 1/1.</text>
</comment>
<feature type="binding site" evidence="6 8">
    <location>
        <begin position="140"/>
        <end position="141"/>
    </location>
    <ligand>
        <name>FMN</name>
        <dbReference type="ChEBI" id="CHEBI:58210"/>
    </ligand>
</feature>
<comment type="similarity">
    <text evidence="1 6">Belongs to the pyridoxamine 5'-phosphate oxidase family.</text>
</comment>
<dbReference type="SUPFAM" id="SSF50475">
    <property type="entry name" value="FMN-binding split barrel"/>
    <property type="match status" value="1"/>
</dbReference>
<dbReference type="PROSITE" id="PS01064">
    <property type="entry name" value="PYRIDOX_OXIDASE"/>
    <property type="match status" value="1"/>
</dbReference>
<feature type="binding site" evidence="6 8">
    <location>
        <position position="194"/>
    </location>
    <ligand>
        <name>FMN</name>
        <dbReference type="ChEBI" id="CHEBI:58210"/>
    </ligand>
</feature>
<reference evidence="11 12" key="1">
    <citation type="journal article" date="2013" name="Genome Biol. Evol.">
        <title>Genome evolution and phylogenomic analysis of candidatus kinetoplastibacterium, the betaproteobacterial endosymbionts of strigomonas and angomonas.</title>
        <authorList>
            <person name="Alves J.M."/>
            <person name="Serrano M.G."/>
            <person name="Maia da Silva F."/>
            <person name="Voegtly L.J."/>
            <person name="Matveyev A.V."/>
            <person name="Teixeira M.M."/>
            <person name="Camargo E.P."/>
            <person name="Buck G.A."/>
        </authorList>
    </citation>
    <scope>NUCLEOTIDE SEQUENCE [LARGE SCALE GENOMIC DNA]</scope>
    <source>
        <strain evidence="11 12">TCC036E</strain>
    </source>
</reference>
<dbReference type="GO" id="GO:0008615">
    <property type="term" value="P:pyridoxine biosynthetic process"/>
    <property type="evidence" value="ECO:0007669"/>
    <property type="project" value="UniProtKB-UniRule"/>
</dbReference>
<evidence type="ECO:0000256" key="7">
    <source>
        <dbReference type="PIRSR" id="PIRSR000190-1"/>
    </source>
</evidence>
<dbReference type="HOGENOM" id="CLU_032263_2_2_4"/>
<evidence type="ECO:0000313" key="12">
    <source>
        <dbReference type="Proteomes" id="UP000011686"/>
    </source>
</evidence>
<dbReference type="KEGG" id="kct:CDEE_0868"/>
<evidence type="ECO:0000259" key="10">
    <source>
        <dbReference type="Pfam" id="PF10590"/>
    </source>
</evidence>
<dbReference type="HAMAP" id="MF_01629">
    <property type="entry name" value="PdxH"/>
    <property type="match status" value="1"/>
</dbReference>
<comment type="cofactor">
    <cofactor evidence="6 8">
        <name>FMN</name>
        <dbReference type="ChEBI" id="CHEBI:58210"/>
    </cofactor>
    <text evidence="6 8">Binds 1 FMN per subunit.</text>
</comment>
<feature type="binding site" evidence="6 8">
    <location>
        <position position="83"/>
    </location>
    <ligand>
        <name>FMN</name>
        <dbReference type="ChEBI" id="CHEBI:58210"/>
    </ligand>
</feature>
<keyword evidence="2 6" id="KW-0285">Flavoprotein</keyword>
<evidence type="ECO:0000256" key="8">
    <source>
        <dbReference type="PIRSR" id="PIRSR000190-2"/>
    </source>
</evidence>
<dbReference type="Pfam" id="PF01243">
    <property type="entry name" value="PNPOx_N"/>
    <property type="match status" value="1"/>
</dbReference>
<feature type="binding site" evidence="6 7">
    <location>
        <position position="123"/>
    </location>
    <ligand>
        <name>substrate</name>
    </ligand>
</feature>
<dbReference type="InterPro" id="IPR011576">
    <property type="entry name" value="Pyridox_Oxase_N"/>
</dbReference>
<dbReference type="PIRSF" id="PIRSF000190">
    <property type="entry name" value="Pyd_amn-ph_oxd"/>
    <property type="match status" value="1"/>
</dbReference>
<dbReference type="Pfam" id="PF10590">
    <property type="entry name" value="PNP_phzG_C"/>
    <property type="match status" value="1"/>
</dbReference>
<feature type="binding site" evidence="7">
    <location>
        <begin position="8"/>
        <end position="11"/>
    </location>
    <ligand>
        <name>substrate</name>
    </ligand>
</feature>
<feature type="binding site" evidence="6 7">
    <location>
        <position position="66"/>
    </location>
    <ligand>
        <name>substrate</name>
    </ligand>
</feature>
<comment type="catalytic activity">
    <reaction evidence="6">
        <text>pyridoxine 5'-phosphate + O2 = pyridoxal 5'-phosphate + H2O2</text>
        <dbReference type="Rhea" id="RHEA:15149"/>
        <dbReference type="ChEBI" id="CHEBI:15379"/>
        <dbReference type="ChEBI" id="CHEBI:16240"/>
        <dbReference type="ChEBI" id="CHEBI:58589"/>
        <dbReference type="ChEBI" id="CHEBI:597326"/>
        <dbReference type="EC" id="1.4.3.5"/>
    </reaction>
</comment>
<protein>
    <recommendedName>
        <fullName evidence="6">Pyridoxine/pyridoxamine 5'-phosphate oxidase</fullName>
        <ecNumber evidence="6">1.4.3.5</ecNumber>
    </recommendedName>
    <alternativeName>
        <fullName evidence="6">PNP/PMP oxidase</fullName>
        <shortName evidence="6">PNPOx</shortName>
    </alternativeName>
    <alternativeName>
        <fullName evidence="6">Pyridoxal 5'-phosphate synthase</fullName>
    </alternativeName>
</protein>
<dbReference type="InterPro" id="IPR019740">
    <property type="entry name" value="Pyridox_Oxase_CS"/>
</dbReference>
<dbReference type="InterPro" id="IPR012349">
    <property type="entry name" value="Split_barrel_FMN-bd"/>
</dbReference>
<comment type="function">
    <text evidence="6">Catalyzes the oxidation of either pyridoxine 5'-phosphate (PNP) or pyridoxamine 5'-phosphate (PMP) into pyridoxal 5'-phosphate (PLP).</text>
</comment>
<keyword evidence="3 6" id="KW-0288">FMN</keyword>
<proteinExistence type="inferred from homology"/>
<dbReference type="PATRIC" id="fig|1208918.3.peg.533"/>
<dbReference type="NCBIfam" id="NF004231">
    <property type="entry name" value="PRK05679.1"/>
    <property type="match status" value="1"/>
</dbReference>
<feature type="binding site" evidence="6 8">
    <location>
        <position position="82"/>
    </location>
    <ligand>
        <name>FMN</name>
        <dbReference type="ChEBI" id="CHEBI:58210"/>
    </ligand>
</feature>
<gene>
    <name evidence="6" type="primary">pdxH</name>
    <name evidence="11" type="ORF">CDEE_0868</name>
</gene>
<keyword evidence="12" id="KW-1185">Reference proteome</keyword>
<feature type="binding site" evidence="6 8">
    <location>
        <begin position="76"/>
        <end position="77"/>
    </location>
    <ligand>
        <name>FMN</name>
        <dbReference type="ChEBI" id="CHEBI:58210"/>
    </ligand>
</feature>
<dbReference type="NCBIfam" id="TIGR00558">
    <property type="entry name" value="pdxH"/>
    <property type="match status" value="1"/>
</dbReference>
<sequence>MSNISNLRQNYYKDQIIEENLSSSPFDQFGLWFSDAIDNKIYEPNTMILSTVNEKLQPSSRILLLKNFDNNGFVFYTNYKSRKGLDLINNPKASLLFFWPTLERQIRIEGIINKVSSAESDEYFNSRPLASKIGAWASLQSEQIESRKTLEDKEKYFQKKFGDNPPRPDYWGGYNLRPSYFEFWQGRPSRLHDRIIYVLENNNCWNINRLSP</sequence>
<dbReference type="GO" id="GO:0004733">
    <property type="term" value="F:pyridoxamine phosphate oxidase activity"/>
    <property type="evidence" value="ECO:0007669"/>
    <property type="project" value="UniProtKB-UniRule"/>
</dbReference>
<comment type="pathway">
    <text evidence="6">Cofactor metabolism; pyridoxal 5'-phosphate salvage; pyridoxal 5'-phosphate from pyridoxamine 5'-phosphate: step 1/1.</text>
</comment>
<evidence type="ECO:0000256" key="6">
    <source>
        <dbReference type="HAMAP-Rule" id="MF_01629"/>
    </source>
</evidence>
<evidence type="ECO:0000313" key="11">
    <source>
        <dbReference type="EMBL" id="AGF47833.1"/>
    </source>
</evidence>
<dbReference type="EMBL" id="CP003804">
    <property type="protein sequence ID" value="AGF47833.1"/>
    <property type="molecule type" value="Genomic_DNA"/>
</dbReference>
<keyword evidence="5 6" id="KW-0664">Pyridoxine biosynthesis</keyword>
<evidence type="ECO:0000256" key="1">
    <source>
        <dbReference type="ARBA" id="ARBA00007301"/>
    </source>
</evidence>
<dbReference type="EC" id="1.4.3.5" evidence="6"/>
<dbReference type="InterPro" id="IPR000659">
    <property type="entry name" value="Pyridox_Oxase"/>
</dbReference>